<dbReference type="RefSeq" id="XP_019017832.1">
    <property type="nucleotide sequence ID" value="XM_019162806.1"/>
</dbReference>
<dbReference type="GO" id="GO:0005619">
    <property type="term" value="C:ascospore wall"/>
    <property type="evidence" value="ECO:0007669"/>
    <property type="project" value="EnsemblFungi"/>
</dbReference>
<evidence type="ECO:0000256" key="4">
    <source>
        <dbReference type="SAM" id="SignalP"/>
    </source>
</evidence>
<feature type="signal peptide" evidence="4">
    <location>
        <begin position="1"/>
        <end position="20"/>
    </location>
</feature>
<dbReference type="GO" id="GO:0030476">
    <property type="term" value="P:ascospore wall assembly"/>
    <property type="evidence" value="ECO:0007669"/>
    <property type="project" value="EnsemblFungi"/>
</dbReference>
<keyword evidence="3" id="KW-0326">Glycosidase</keyword>
<reference evidence="6 7" key="1">
    <citation type="journal article" date="2016" name="Proc. Natl. Acad. Sci. U.S.A.">
        <title>Comparative genomics of biotechnologically important yeasts.</title>
        <authorList>
            <person name="Riley R."/>
            <person name="Haridas S."/>
            <person name="Wolfe K.H."/>
            <person name="Lopes M.R."/>
            <person name="Hittinger C.T."/>
            <person name="Goeker M."/>
            <person name="Salamov A.A."/>
            <person name="Wisecaver J.H."/>
            <person name="Long T.M."/>
            <person name="Calvey C.H."/>
            <person name="Aerts A.L."/>
            <person name="Barry K.W."/>
            <person name="Choi C."/>
            <person name="Clum A."/>
            <person name="Coughlan A.Y."/>
            <person name="Deshpande S."/>
            <person name="Douglass A.P."/>
            <person name="Hanson S.J."/>
            <person name="Klenk H.-P."/>
            <person name="LaButti K.M."/>
            <person name="Lapidus A."/>
            <person name="Lindquist E.A."/>
            <person name="Lipzen A.M."/>
            <person name="Meier-Kolthoff J.P."/>
            <person name="Ohm R.A."/>
            <person name="Otillar R.P."/>
            <person name="Pangilinan J.L."/>
            <person name="Peng Y."/>
            <person name="Rokas A."/>
            <person name="Rosa C.A."/>
            <person name="Scheuner C."/>
            <person name="Sibirny A.A."/>
            <person name="Slot J.C."/>
            <person name="Stielow J.B."/>
            <person name="Sun H."/>
            <person name="Kurtzman C.P."/>
            <person name="Blackwell M."/>
            <person name="Grigoriev I.V."/>
            <person name="Jeffries T.W."/>
        </authorList>
    </citation>
    <scope>NUCLEOTIDE SEQUENCE [LARGE SCALE GENOMIC DNA]</scope>
    <source>
        <strain evidence="6 7">NRRL Y-2026</strain>
    </source>
</reference>
<gene>
    <name evidence="6" type="ORF">PICMEDRAFT_33204</name>
</gene>
<dbReference type="STRING" id="763406.A0A1E3NKS0"/>
<keyword evidence="1 4" id="KW-0732">Signal</keyword>
<feature type="chain" id="PRO_5009133404" description="GH16 domain-containing protein" evidence="4">
    <location>
        <begin position="21"/>
        <end position="345"/>
    </location>
</feature>
<accession>A0A1E3NKS0</accession>
<evidence type="ECO:0000313" key="7">
    <source>
        <dbReference type="Proteomes" id="UP000094455"/>
    </source>
</evidence>
<dbReference type="GO" id="GO:0016757">
    <property type="term" value="F:glycosyltransferase activity"/>
    <property type="evidence" value="ECO:0007669"/>
    <property type="project" value="TreeGrafter"/>
</dbReference>
<dbReference type="PROSITE" id="PS51762">
    <property type="entry name" value="GH16_2"/>
    <property type="match status" value="1"/>
</dbReference>
<name>A0A1E3NKS0_9ASCO</name>
<keyword evidence="2" id="KW-0378">Hydrolase</keyword>
<dbReference type="GeneID" id="30179493"/>
<dbReference type="InterPro" id="IPR050546">
    <property type="entry name" value="Glycosyl_Hydrlase_16"/>
</dbReference>
<dbReference type="Proteomes" id="UP000094455">
    <property type="component" value="Unassembled WGS sequence"/>
</dbReference>
<evidence type="ECO:0000256" key="3">
    <source>
        <dbReference type="ARBA" id="ARBA00023295"/>
    </source>
</evidence>
<proteinExistence type="predicted"/>
<dbReference type="PANTHER" id="PTHR10963:SF22">
    <property type="entry name" value="GLYCOSIDASE CRH2-RELATED"/>
    <property type="match status" value="1"/>
</dbReference>
<dbReference type="PANTHER" id="PTHR10963">
    <property type="entry name" value="GLYCOSYL HYDROLASE-RELATED"/>
    <property type="match status" value="1"/>
</dbReference>
<dbReference type="EMBL" id="KV454003">
    <property type="protein sequence ID" value="ODQ46719.1"/>
    <property type="molecule type" value="Genomic_DNA"/>
</dbReference>
<dbReference type="InterPro" id="IPR000757">
    <property type="entry name" value="Beta-glucanase-like"/>
</dbReference>
<evidence type="ECO:0000256" key="1">
    <source>
        <dbReference type="ARBA" id="ARBA00022729"/>
    </source>
</evidence>
<organism evidence="6 7">
    <name type="scientific">Pichia membranifaciens NRRL Y-2026</name>
    <dbReference type="NCBI Taxonomy" id="763406"/>
    <lineage>
        <taxon>Eukaryota</taxon>
        <taxon>Fungi</taxon>
        <taxon>Dikarya</taxon>
        <taxon>Ascomycota</taxon>
        <taxon>Saccharomycotina</taxon>
        <taxon>Pichiomycetes</taxon>
        <taxon>Pichiales</taxon>
        <taxon>Pichiaceae</taxon>
        <taxon>Pichia</taxon>
    </lineage>
</organism>
<dbReference type="GO" id="GO:0005975">
    <property type="term" value="P:carbohydrate metabolic process"/>
    <property type="evidence" value="ECO:0007669"/>
    <property type="project" value="InterPro"/>
</dbReference>
<dbReference type="Gene3D" id="2.60.120.200">
    <property type="match status" value="1"/>
</dbReference>
<evidence type="ECO:0000259" key="5">
    <source>
        <dbReference type="PROSITE" id="PS51762"/>
    </source>
</evidence>
<dbReference type="InterPro" id="IPR013320">
    <property type="entry name" value="ConA-like_dom_sf"/>
</dbReference>
<dbReference type="OrthoDB" id="4781at2759"/>
<dbReference type="AlphaFoldDB" id="A0A1E3NKS0"/>
<keyword evidence="7" id="KW-1185">Reference proteome</keyword>
<dbReference type="GO" id="GO:0004553">
    <property type="term" value="F:hydrolase activity, hydrolyzing O-glycosyl compounds"/>
    <property type="evidence" value="ECO:0007669"/>
    <property type="project" value="InterPro"/>
</dbReference>
<sequence>MKFTLVQTLAATLFAAAAVADTLSCSADSHCPEDFPCCSNEGTCGTGSYCLGPCDPRYSFNSSSCMPAPACKAGTYTPRAADMMNQTDYLGNTSVTDFIYYGEIEDQDDSVIIKMPAHSVGGVISSTFYLWYGKVSFKFKTSHNAGVVSAAILFSQVQDEIDYEFVGSELEVAETNFYFEGTQNYTNSVKAAASDTYANWHTYEIDWSEDSVTWSIDGVSVRTLNKADTYNDTSKEYDFPQTPSRLQFSIWPAGDPTKNAPGTVEWAGGDIDWNAKDFSDPGYLFVALDTIDVVCYDPPSDAQVKGNTSYIYDGNGFLQSNVIVSDKETWMKDLGRTGFNTGQDK</sequence>
<protein>
    <recommendedName>
        <fullName evidence="5">GH16 domain-containing protein</fullName>
    </recommendedName>
</protein>
<evidence type="ECO:0000313" key="6">
    <source>
        <dbReference type="EMBL" id="ODQ46719.1"/>
    </source>
</evidence>
<feature type="domain" description="GH16" evidence="5">
    <location>
        <begin position="61"/>
        <end position="282"/>
    </location>
</feature>
<feature type="non-terminal residue" evidence="6">
    <location>
        <position position="345"/>
    </location>
</feature>
<dbReference type="Pfam" id="PF00722">
    <property type="entry name" value="Glyco_hydro_16"/>
    <property type="match status" value="1"/>
</dbReference>
<evidence type="ECO:0000256" key="2">
    <source>
        <dbReference type="ARBA" id="ARBA00022801"/>
    </source>
</evidence>
<dbReference type="SUPFAM" id="SSF49899">
    <property type="entry name" value="Concanavalin A-like lectins/glucanases"/>
    <property type="match status" value="1"/>
</dbReference>